<dbReference type="PIRSF" id="PIRSF029033">
    <property type="entry name" value="UCP029033"/>
    <property type="match status" value="1"/>
</dbReference>
<reference evidence="2" key="1">
    <citation type="journal article" date="2019" name="Int. J. Syst. Evol. Microbiol.">
        <title>The Global Catalogue of Microorganisms (GCM) 10K type strain sequencing project: providing services to taxonomists for standard genome sequencing and annotation.</title>
        <authorList>
            <consortium name="The Broad Institute Genomics Platform"/>
            <consortium name="The Broad Institute Genome Sequencing Center for Infectious Disease"/>
            <person name="Wu L."/>
            <person name="Ma J."/>
        </authorList>
    </citation>
    <scope>NUCLEOTIDE SEQUENCE [LARGE SCALE GENOMIC DNA]</scope>
    <source>
        <strain evidence="2">JCM 17543</strain>
    </source>
</reference>
<comment type="caution">
    <text evidence="1">The sequence shown here is derived from an EMBL/GenBank/DDBJ whole genome shotgun (WGS) entry which is preliminary data.</text>
</comment>
<evidence type="ECO:0000313" key="1">
    <source>
        <dbReference type="EMBL" id="GAA3898268.1"/>
    </source>
</evidence>
<sequence>MIQKLQDSRAVLLGAVAIFALGLTTSGYALGDGLRRSKMAEHRNVTVRGVSERNVTADLATWSVNFSHQGTELASAQQAVDQQARAVRAFFLRSGFRPDEIEDYNVSMSREQPTDREGNPVGPQKLTVTRSIQLRTNSIPKVRAAYGRQAELLRDGVELVGSGSNVSYTFTGLNKLKPEMIAEANKNARESAEQFAHDSGARVGKIKTASQGYFSVGARDGEDCDDCGSSGGSSPFQKVRVVTTIDYDLG</sequence>
<keyword evidence="2" id="KW-1185">Reference proteome</keyword>
<dbReference type="Proteomes" id="UP001500827">
    <property type="component" value="Unassembled WGS sequence"/>
</dbReference>
<protein>
    <submittedName>
        <fullName evidence="1">SIMPL domain-containing protein</fullName>
    </submittedName>
</protein>
<dbReference type="PANTHER" id="PTHR34387:SF2">
    <property type="entry name" value="SLR1258 PROTEIN"/>
    <property type="match status" value="1"/>
</dbReference>
<dbReference type="Gene3D" id="3.30.70.2970">
    <property type="entry name" value="Protein of unknown function (DUF541), domain 2"/>
    <property type="match status" value="1"/>
</dbReference>
<dbReference type="EMBL" id="BAABBM010000001">
    <property type="protein sequence ID" value="GAA3898268.1"/>
    <property type="molecule type" value="Genomic_DNA"/>
</dbReference>
<proteinExistence type="predicted"/>
<evidence type="ECO:0000313" key="2">
    <source>
        <dbReference type="Proteomes" id="UP001500827"/>
    </source>
</evidence>
<dbReference type="PANTHER" id="PTHR34387">
    <property type="entry name" value="SLR1258 PROTEIN"/>
    <property type="match status" value="1"/>
</dbReference>
<dbReference type="RefSeq" id="WP_344699201.1">
    <property type="nucleotide sequence ID" value="NZ_BAABBM010000001.1"/>
</dbReference>
<dbReference type="Pfam" id="PF04402">
    <property type="entry name" value="SIMPL"/>
    <property type="match status" value="1"/>
</dbReference>
<dbReference type="InterPro" id="IPR052022">
    <property type="entry name" value="26kDa_periplasmic_antigen"/>
</dbReference>
<name>A0ABP7LEU7_9SPHN</name>
<dbReference type="InterPro" id="IPR007497">
    <property type="entry name" value="SIMPL/DUF541"/>
</dbReference>
<dbReference type="InterPro" id="IPR016907">
    <property type="entry name" value="UCP029033"/>
</dbReference>
<organism evidence="1 2">
    <name type="scientific">Sphingomonas limnosediminicola</name>
    <dbReference type="NCBI Taxonomy" id="940133"/>
    <lineage>
        <taxon>Bacteria</taxon>
        <taxon>Pseudomonadati</taxon>
        <taxon>Pseudomonadota</taxon>
        <taxon>Alphaproteobacteria</taxon>
        <taxon>Sphingomonadales</taxon>
        <taxon>Sphingomonadaceae</taxon>
        <taxon>Sphingomonas</taxon>
    </lineage>
</organism>
<gene>
    <name evidence="1" type="ORF">GCM10022276_16550</name>
</gene>
<accession>A0ABP7LEU7</accession>